<feature type="domain" description="KN homeodomain" evidence="5">
    <location>
        <begin position="112"/>
        <end position="151"/>
    </location>
</feature>
<dbReference type="SUPFAM" id="SSF46689">
    <property type="entry name" value="Homeodomain-like"/>
    <property type="match status" value="1"/>
</dbReference>
<evidence type="ECO:0000256" key="2">
    <source>
        <dbReference type="ARBA" id="ARBA00023125"/>
    </source>
</evidence>
<evidence type="ECO:0000259" key="5">
    <source>
        <dbReference type="Pfam" id="PF05920"/>
    </source>
</evidence>
<reference evidence="6" key="1">
    <citation type="submission" date="2020-04" db="EMBL/GenBank/DDBJ databases">
        <title>Analysis of mating type loci in Filobasidium floriforme.</title>
        <authorList>
            <person name="Nowrousian M."/>
        </authorList>
    </citation>
    <scope>NUCLEOTIDE SEQUENCE</scope>
    <source>
        <strain evidence="6">CBS 6242</strain>
    </source>
</reference>
<dbReference type="AlphaFoldDB" id="A0A8K0NTS4"/>
<accession>A0A8K0NTS4</accession>
<dbReference type="Pfam" id="PF05920">
    <property type="entry name" value="Homeobox_KN"/>
    <property type="match status" value="1"/>
</dbReference>
<gene>
    <name evidence="6" type="ORF">FFLO_02728</name>
</gene>
<evidence type="ECO:0000313" key="7">
    <source>
        <dbReference type="Proteomes" id="UP000812966"/>
    </source>
</evidence>
<dbReference type="GO" id="GO:0006355">
    <property type="term" value="P:regulation of DNA-templated transcription"/>
    <property type="evidence" value="ECO:0007669"/>
    <property type="project" value="InterPro"/>
</dbReference>
<evidence type="ECO:0000256" key="4">
    <source>
        <dbReference type="ARBA" id="ARBA00023242"/>
    </source>
</evidence>
<sequence length="220" mass="25419">MSPSSIRQKLLAMHQLAFEATCSHESLNILEARWTEIRNSFVENPPSREDRDLLAGLLHNHNTLASTMSKLESLHENLIRDACREVATGSTLHSDHRTPQRCFETDDPLRAWIYHNILFPFPSMFIRKQLQVDTDMSMSNINGWFGNMRRRCGWNAMCSKWTKGNRTGMRELMRRCFVGEETNEELIKEISDVIDYVMGRAKGKVGSWLTEVSCDRDHGD</sequence>
<dbReference type="InterPro" id="IPR008422">
    <property type="entry name" value="KN_HD"/>
</dbReference>
<dbReference type="Gene3D" id="1.10.10.60">
    <property type="entry name" value="Homeodomain-like"/>
    <property type="match status" value="1"/>
</dbReference>
<comment type="similarity">
    <text evidence="1">Belongs to the TALE/M-ATYP homeobox family.</text>
</comment>
<proteinExistence type="inferred from homology"/>
<dbReference type="CDD" id="cd00086">
    <property type="entry name" value="homeodomain"/>
    <property type="match status" value="1"/>
</dbReference>
<keyword evidence="7" id="KW-1185">Reference proteome</keyword>
<dbReference type="InterPro" id="IPR009057">
    <property type="entry name" value="Homeodomain-like_sf"/>
</dbReference>
<dbReference type="Proteomes" id="UP000812966">
    <property type="component" value="Unassembled WGS sequence"/>
</dbReference>
<dbReference type="GO" id="GO:0003677">
    <property type="term" value="F:DNA binding"/>
    <property type="evidence" value="ECO:0007669"/>
    <property type="project" value="UniProtKB-KW"/>
</dbReference>
<dbReference type="InterPro" id="IPR001356">
    <property type="entry name" value="HD"/>
</dbReference>
<keyword evidence="2" id="KW-0238">DNA-binding</keyword>
<keyword evidence="4" id="KW-0539">Nucleus</keyword>
<organism evidence="6 7">
    <name type="scientific">Filobasidium floriforme</name>
    <dbReference type="NCBI Taxonomy" id="5210"/>
    <lineage>
        <taxon>Eukaryota</taxon>
        <taxon>Fungi</taxon>
        <taxon>Dikarya</taxon>
        <taxon>Basidiomycota</taxon>
        <taxon>Agaricomycotina</taxon>
        <taxon>Tremellomycetes</taxon>
        <taxon>Filobasidiales</taxon>
        <taxon>Filobasidiaceae</taxon>
        <taxon>Filobasidium</taxon>
    </lineage>
</organism>
<comment type="caution">
    <text evidence="6">The sequence shown here is derived from an EMBL/GenBank/DDBJ whole genome shotgun (WGS) entry which is preliminary data.</text>
</comment>
<evidence type="ECO:0000313" key="6">
    <source>
        <dbReference type="EMBL" id="KAG7561827.1"/>
    </source>
</evidence>
<evidence type="ECO:0000256" key="1">
    <source>
        <dbReference type="ARBA" id="ARBA00005800"/>
    </source>
</evidence>
<name>A0A8K0NTS4_9TREE</name>
<protein>
    <recommendedName>
        <fullName evidence="5">KN homeodomain domain-containing protein</fullName>
    </recommendedName>
</protein>
<dbReference type="EMBL" id="JABELV010000045">
    <property type="protein sequence ID" value="KAG7561827.1"/>
    <property type="molecule type" value="Genomic_DNA"/>
</dbReference>
<evidence type="ECO:0000256" key="3">
    <source>
        <dbReference type="ARBA" id="ARBA00023155"/>
    </source>
</evidence>
<keyword evidence="3" id="KW-0371">Homeobox</keyword>